<dbReference type="GO" id="GO:0005886">
    <property type="term" value="C:plasma membrane"/>
    <property type="evidence" value="ECO:0007669"/>
    <property type="project" value="TreeGrafter"/>
</dbReference>
<keyword evidence="4 12" id="KW-0894">Sodium channel</keyword>
<keyword evidence="3 12" id="KW-0813">Transport</keyword>
<keyword evidence="15" id="KW-1185">Reference proteome</keyword>
<evidence type="ECO:0000256" key="1">
    <source>
        <dbReference type="ARBA" id="ARBA00004141"/>
    </source>
</evidence>
<dbReference type="GO" id="GO:0015280">
    <property type="term" value="F:ligand-gated sodium channel activity"/>
    <property type="evidence" value="ECO:0007669"/>
    <property type="project" value="TreeGrafter"/>
</dbReference>
<evidence type="ECO:0000256" key="10">
    <source>
        <dbReference type="ARBA" id="ARBA00023201"/>
    </source>
</evidence>
<feature type="transmembrane region" description="Helical" evidence="13">
    <location>
        <begin position="278"/>
        <end position="304"/>
    </location>
</feature>
<keyword evidence="11 12" id="KW-0407">Ion channel</keyword>
<evidence type="ECO:0000256" key="9">
    <source>
        <dbReference type="ARBA" id="ARBA00023136"/>
    </source>
</evidence>
<dbReference type="Proteomes" id="UP001153737">
    <property type="component" value="Chromosome 1"/>
</dbReference>
<dbReference type="Gene3D" id="1.10.287.820">
    <property type="entry name" value="Acid-sensing ion channel domain"/>
    <property type="match status" value="1"/>
</dbReference>
<evidence type="ECO:0000256" key="5">
    <source>
        <dbReference type="ARBA" id="ARBA00022692"/>
    </source>
</evidence>
<accession>A0A9N9SCT8</accession>
<evidence type="ECO:0000256" key="4">
    <source>
        <dbReference type="ARBA" id="ARBA00022461"/>
    </source>
</evidence>
<dbReference type="EMBL" id="OU896707">
    <property type="protein sequence ID" value="CAG9812680.1"/>
    <property type="molecule type" value="Genomic_DNA"/>
</dbReference>
<feature type="non-terminal residue" evidence="14">
    <location>
        <position position="1"/>
    </location>
</feature>
<keyword evidence="10 12" id="KW-0739">Sodium transport</keyword>
<evidence type="ECO:0000256" key="3">
    <source>
        <dbReference type="ARBA" id="ARBA00022448"/>
    </source>
</evidence>
<dbReference type="AlphaFoldDB" id="A0A9N9SCT8"/>
<evidence type="ECO:0000256" key="12">
    <source>
        <dbReference type="RuleBase" id="RU000679"/>
    </source>
</evidence>
<keyword evidence="7" id="KW-0915">Sodium</keyword>
<comment type="subcellular location">
    <subcellularLocation>
        <location evidence="1">Membrane</location>
        <topology evidence="1">Multi-pass membrane protein</topology>
    </subcellularLocation>
</comment>
<evidence type="ECO:0000256" key="2">
    <source>
        <dbReference type="ARBA" id="ARBA00007193"/>
    </source>
</evidence>
<evidence type="ECO:0000313" key="14">
    <source>
        <dbReference type="EMBL" id="CAG9812680.1"/>
    </source>
</evidence>
<keyword evidence="5 12" id="KW-0812">Transmembrane</keyword>
<evidence type="ECO:0000256" key="13">
    <source>
        <dbReference type="SAM" id="Phobius"/>
    </source>
</evidence>
<sequence length="323" mass="37391">YHIAERLTYKNWTIENGYSENAGLYTYPRRALLAGVKNSLTVNLKTSKSNIDHICKNSFQGFRVSLHLPSRIPRPSQEYFRVPLNEVVLAAIHPVMITTSNAVKMYNARRRECYFSSEKPLKFFKMYTGNNCRLECLTNYTLYYCGCVDFYMPRSHDTKICGIGNLDCMNIAEEKFELGDLRNKMTKTSHKLFKRRNVTMAYKKPPVCNCMPLCSDLSYNVDTSQSNWDWMQVVKAETRNRSPSYEEEGMYVSKLILFFKSSQFITSQRHELYGPTDFLANFGGLLGLFTGFSVLSLMEAIYFLTVRLCCNSRLYGYWAGPQK</sequence>
<dbReference type="InterPro" id="IPR001873">
    <property type="entry name" value="ENaC"/>
</dbReference>
<dbReference type="PANTHER" id="PTHR11690:SF288">
    <property type="entry name" value="AMILORIDE-SENSITIVE NA+ CHANNEL-RELATED"/>
    <property type="match status" value="1"/>
</dbReference>
<dbReference type="Gene3D" id="1.10.287.770">
    <property type="entry name" value="YojJ-like"/>
    <property type="match status" value="1"/>
</dbReference>
<keyword evidence="6 13" id="KW-1133">Transmembrane helix</keyword>
<evidence type="ECO:0000313" key="15">
    <source>
        <dbReference type="Proteomes" id="UP001153737"/>
    </source>
</evidence>
<dbReference type="PRINTS" id="PR01078">
    <property type="entry name" value="AMINACHANNEL"/>
</dbReference>
<evidence type="ECO:0000256" key="6">
    <source>
        <dbReference type="ARBA" id="ARBA00022989"/>
    </source>
</evidence>
<evidence type="ECO:0000256" key="8">
    <source>
        <dbReference type="ARBA" id="ARBA00023065"/>
    </source>
</evidence>
<reference evidence="14" key="1">
    <citation type="submission" date="2022-01" db="EMBL/GenBank/DDBJ databases">
        <authorList>
            <person name="King R."/>
        </authorList>
    </citation>
    <scope>NUCLEOTIDE SEQUENCE</scope>
</reference>
<reference evidence="14" key="2">
    <citation type="submission" date="2022-10" db="EMBL/GenBank/DDBJ databases">
        <authorList>
            <consortium name="ENA_rothamsted_submissions"/>
            <consortium name="culmorum"/>
            <person name="King R."/>
        </authorList>
    </citation>
    <scope>NUCLEOTIDE SEQUENCE</scope>
</reference>
<gene>
    <name evidence="14" type="ORF">PHAECO_LOCUS133</name>
</gene>
<evidence type="ECO:0000256" key="7">
    <source>
        <dbReference type="ARBA" id="ARBA00023053"/>
    </source>
</evidence>
<dbReference type="Pfam" id="PF00858">
    <property type="entry name" value="ASC"/>
    <property type="match status" value="1"/>
</dbReference>
<protein>
    <submittedName>
        <fullName evidence="14">Uncharacterized protein</fullName>
    </submittedName>
</protein>
<keyword evidence="9 13" id="KW-0472">Membrane</keyword>
<comment type="similarity">
    <text evidence="2 12">Belongs to the amiloride-sensitive sodium channel (TC 1.A.6) family.</text>
</comment>
<organism evidence="14 15">
    <name type="scientific">Phaedon cochleariae</name>
    <name type="common">Mustard beetle</name>
    <dbReference type="NCBI Taxonomy" id="80249"/>
    <lineage>
        <taxon>Eukaryota</taxon>
        <taxon>Metazoa</taxon>
        <taxon>Ecdysozoa</taxon>
        <taxon>Arthropoda</taxon>
        <taxon>Hexapoda</taxon>
        <taxon>Insecta</taxon>
        <taxon>Pterygota</taxon>
        <taxon>Neoptera</taxon>
        <taxon>Endopterygota</taxon>
        <taxon>Coleoptera</taxon>
        <taxon>Polyphaga</taxon>
        <taxon>Cucujiformia</taxon>
        <taxon>Chrysomeloidea</taxon>
        <taxon>Chrysomelidae</taxon>
        <taxon>Chrysomelinae</taxon>
        <taxon>Chrysomelini</taxon>
        <taxon>Phaedon</taxon>
    </lineage>
</organism>
<proteinExistence type="inferred from homology"/>
<name>A0A9N9SCT8_PHACE</name>
<evidence type="ECO:0000256" key="11">
    <source>
        <dbReference type="ARBA" id="ARBA00023303"/>
    </source>
</evidence>
<dbReference type="OrthoDB" id="6021021at2759"/>
<keyword evidence="8 12" id="KW-0406">Ion transport</keyword>
<dbReference type="PANTHER" id="PTHR11690">
    <property type="entry name" value="AMILORIDE-SENSITIVE SODIUM CHANNEL-RELATED"/>
    <property type="match status" value="1"/>
</dbReference>